<keyword evidence="2" id="KW-1185">Reference proteome</keyword>
<name>A0A1L2CVI5_9CAUD</name>
<evidence type="ECO:0000313" key="2">
    <source>
        <dbReference type="Proteomes" id="UP000223891"/>
    </source>
</evidence>
<reference evidence="2" key="1">
    <citation type="submission" date="2016-01" db="EMBL/GenBank/DDBJ databases">
        <title>Isolation and Characterization of Enterobacteria phage CBB.</title>
        <authorList>
            <person name="Buttimer C.T.H."/>
            <person name="Hendrix H."/>
            <person name="Alexandre H."/>
            <person name="O'Mahony J."/>
            <person name="Lavigne R."/>
            <person name="Coffey A."/>
        </authorList>
    </citation>
    <scope>NUCLEOTIDE SEQUENCE [LARGE SCALE GENOMIC DNA]</scope>
</reference>
<accession>A0A1L2CVI5</accession>
<dbReference type="Proteomes" id="UP000223891">
    <property type="component" value="Segment"/>
</dbReference>
<protein>
    <submittedName>
        <fullName evidence="1">Uncharacterized protein</fullName>
    </submittedName>
</protein>
<sequence length="194" mass="22989">MHTFDVCETDLELLGEGSSRRVYGLDPEWAIKKPINYGGIWQNKNEIKVFKKYKNSTLPLCPIDLERSTSQSIIMRRVKPLDDMQLSMFDGAVMDYVDECHIKYISTEQKRNFIKEMIESNYDPKVVEFVKKLARFKSEDIHHFFYDVCSFNCGMLNDQIVIIDYGYPDEDYHDDHFYTSTKEYERYFECSLTA</sequence>
<dbReference type="EMBL" id="KU574722">
    <property type="protein sequence ID" value="AMM44007.1"/>
    <property type="molecule type" value="Genomic_DNA"/>
</dbReference>
<gene>
    <name evidence="1" type="ORF">CBB_444</name>
</gene>
<proteinExistence type="predicted"/>
<evidence type="ECO:0000313" key="1">
    <source>
        <dbReference type="EMBL" id="AMM44007.1"/>
    </source>
</evidence>
<organism evidence="1 2">
    <name type="scientific">Pectobacterium phage vB_PcaM_CBB</name>
    <dbReference type="NCBI Taxonomy" id="2772511"/>
    <lineage>
        <taxon>Viruses</taxon>
        <taxon>Duplodnaviria</taxon>
        <taxon>Heunggongvirae</taxon>
        <taxon>Uroviricota</taxon>
        <taxon>Caudoviricetes</taxon>
        <taxon>Mimasvirus</taxon>
        <taxon>Mimasvirus CBB</taxon>
    </lineage>
</organism>